<proteinExistence type="predicted"/>
<feature type="compositionally biased region" description="Basic and acidic residues" evidence="1">
    <location>
        <begin position="23"/>
        <end position="41"/>
    </location>
</feature>
<protein>
    <submittedName>
        <fullName evidence="2">Uncharacterized protein</fullName>
    </submittedName>
</protein>
<name>A0A0F9UXN0_9ZZZZ</name>
<feature type="compositionally biased region" description="Polar residues" evidence="1">
    <location>
        <begin position="235"/>
        <end position="247"/>
    </location>
</feature>
<dbReference type="EMBL" id="LAZR01000055">
    <property type="protein sequence ID" value="KKN97760.1"/>
    <property type="molecule type" value="Genomic_DNA"/>
</dbReference>
<dbReference type="AlphaFoldDB" id="A0A0F9UXN0"/>
<feature type="compositionally biased region" description="Basic and acidic residues" evidence="1">
    <location>
        <begin position="99"/>
        <end position="114"/>
    </location>
</feature>
<organism evidence="2">
    <name type="scientific">marine sediment metagenome</name>
    <dbReference type="NCBI Taxonomy" id="412755"/>
    <lineage>
        <taxon>unclassified sequences</taxon>
        <taxon>metagenomes</taxon>
        <taxon>ecological metagenomes</taxon>
    </lineage>
</organism>
<feature type="region of interest" description="Disordered" evidence="1">
    <location>
        <begin position="23"/>
        <end position="138"/>
    </location>
</feature>
<reference evidence="2" key="1">
    <citation type="journal article" date="2015" name="Nature">
        <title>Complex archaea that bridge the gap between prokaryotes and eukaryotes.</title>
        <authorList>
            <person name="Spang A."/>
            <person name="Saw J.H."/>
            <person name="Jorgensen S.L."/>
            <person name="Zaremba-Niedzwiedzka K."/>
            <person name="Martijn J."/>
            <person name="Lind A.E."/>
            <person name="van Eijk R."/>
            <person name="Schleper C."/>
            <person name="Guy L."/>
            <person name="Ettema T.J."/>
        </authorList>
    </citation>
    <scope>NUCLEOTIDE SEQUENCE</scope>
</reference>
<sequence>MSETVTNAEVEDVLSSIRRLVSEDRKPAQKVPEKPSIEDKLVLTPSLRVSNDTPVAAQPKGAPPQMHEVAQQRSASYQEAMQEIDSGEEEEPSASDRNQVAEDFKFISGREPRFRAQFSTPTGDDHLHDTSEPSRKLAFSAPRAAAYSADMLNLGTSELVEDVPPTPDRLSAKIAALETAISRIPENWEPDEPGKSDYSGSEDPAMAWEDDVEFDATGALVSDTLKEPDYDAPQDGSTGWSDTTASSAEPEERIVDSPFAARVTAADAAVEDTTDEPTTAAQHDDAAPFGADEYLDEEMLRDLVSEIVRSELQGALGERITRNVRKLVRREIHRALTSQDLE</sequence>
<comment type="caution">
    <text evidence="2">The sequence shown here is derived from an EMBL/GenBank/DDBJ whole genome shotgun (WGS) entry which is preliminary data.</text>
</comment>
<evidence type="ECO:0000313" key="2">
    <source>
        <dbReference type="EMBL" id="KKN97760.1"/>
    </source>
</evidence>
<gene>
    <name evidence="2" type="ORF">LCGC14_0152720</name>
</gene>
<feature type="region of interest" description="Disordered" evidence="1">
    <location>
        <begin position="183"/>
        <end position="290"/>
    </location>
</feature>
<accession>A0A0F9UXN0</accession>
<feature type="compositionally biased region" description="Basic and acidic residues" evidence="1">
    <location>
        <begin position="123"/>
        <end position="135"/>
    </location>
</feature>
<evidence type="ECO:0000256" key="1">
    <source>
        <dbReference type="SAM" id="MobiDB-lite"/>
    </source>
</evidence>